<dbReference type="Proteomes" id="UP000233742">
    <property type="component" value="Chromosome"/>
</dbReference>
<organism evidence="2 3">
    <name type="scientific">Paracoccus tegillarcae</name>
    <dbReference type="NCBI Taxonomy" id="1529068"/>
    <lineage>
        <taxon>Bacteria</taxon>
        <taxon>Pseudomonadati</taxon>
        <taxon>Pseudomonadota</taxon>
        <taxon>Alphaproteobacteria</taxon>
        <taxon>Rhodobacterales</taxon>
        <taxon>Paracoccaceae</taxon>
        <taxon>Paracoccus</taxon>
    </lineage>
</organism>
<name>A0A2K9EDJ8_9RHOB</name>
<accession>A0A2K9EDJ8</accession>
<dbReference type="KEGG" id="paro:CUV01_06140"/>
<evidence type="ECO:0000313" key="2">
    <source>
        <dbReference type="EMBL" id="AUH33028.1"/>
    </source>
</evidence>
<evidence type="ECO:0000256" key="1">
    <source>
        <dbReference type="SAM" id="Phobius"/>
    </source>
</evidence>
<reference evidence="2 3" key="1">
    <citation type="submission" date="2017-12" db="EMBL/GenBank/DDBJ databases">
        <authorList>
            <person name="Hurst M.R.H."/>
        </authorList>
    </citation>
    <scope>NUCLEOTIDE SEQUENCE [LARGE SCALE GENOMIC DNA]</scope>
    <source>
        <strain evidence="2 3">BM15</strain>
    </source>
</reference>
<protein>
    <submittedName>
        <fullName evidence="2">Uncharacterized protein</fullName>
    </submittedName>
</protein>
<keyword evidence="1" id="KW-0472">Membrane</keyword>
<dbReference type="EMBL" id="CP025408">
    <property type="protein sequence ID" value="AUH33028.1"/>
    <property type="molecule type" value="Genomic_DNA"/>
</dbReference>
<evidence type="ECO:0000313" key="3">
    <source>
        <dbReference type="Proteomes" id="UP000233742"/>
    </source>
</evidence>
<keyword evidence="3" id="KW-1185">Reference proteome</keyword>
<keyword evidence="1" id="KW-1133">Transmembrane helix</keyword>
<proteinExistence type="predicted"/>
<feature type="transmembrane region" description="Helical" evidence="1">
    <location>
        <begin position="20"/>
        <end position="39"/>
    </location>
</feature>
<keyword evidence="1" id="KW-0812">Transmembrane</keyword>
<gene>
    <name evidence="2" type="ORF">CUV01_06140</name>
</gene>
<sequence length="262" mass="28214">MKNDRTRIQPMLKIPVANSIKLLVQVFFVQLALMLRHLLTAFRRKERGRGLTRRVSEPANRQQNINGRIFKANVATLAVLLSTFASQAVAQSVPSNFRVPDAVTELNGTTGGVASIGCGNGSVPYTVQELIDGDYNVLEGYCHTVPIPSDRGADFEFVGIGSDEFYNGIGIYTNAGNAASDNELRSFNVVISYIDPATGPQTTTVTTAAVPDTTNTRVPVYIPFSSLGLPAGLPSITGIVINNYGGVPTFTDPVPIREFSLY</sequence>
<dbReference type="AlphaFoldDB" id="A0A2K9EDJ8"/>